<evidence type="ECO:0000256" key="4">
    <source>
        <dbReference type="ARBA" id="ARBA00022825"/>
    </source>
</evidence>
<keyword evidence="4 5" id="KW-0720">Serine protease</keyword>
<feature type="active site" description="Charge relay system" evidence="5">
    <location>
        <position position="205"/>
    </location>
</feature>
<dbReference type="GO" id="GO:0004252">
    <property type="term" value="F:serine-type endopeptidase activity"/>
    <property type="evidence" value="ECO:0007669"/>
    <property type="project" value="UniProtKB-UniRule"/>
</dbReference>
<evidence type="ECO:0000256" key="2">
    <source>
        <dbReference type="ARBA" id="ARBA00022670"/>
    </source>
</evidence>
<sequence>MRRPFPAALWSVALLTAGLLAGCGPDSTTPTDPTTPTNPVNTYSVSGTVVLPGLPASAASLGVVTSSAAASVPNWSAPHVPGEVLILGSDTGTITTTLSSAGLRNVQVDAVSGSLQRVITPSGEDDAAFAARLAQAGLRVQPNYLYSALSVPNDPGYPSSTNAGIPIGNNAYDQDYLTRINAQAGWDELAAAGLQPVGAVTAVLDTGIDAGHPDLQGRLLPGYDFGDNDSNPAETTSGDVGHGTESAGIIGASTNNGIGLSGLTWSGQNVLPVKVFSNSGATTAALAKGIDYAVAQGAKVINMSLGITLAQLGGTPDPAVTASIQAAVGKNVVLVAAAGNTPDEGLYFPASDPNVLAVGALGQSDTLACYSARPKSGQKALDLVAPGGNAGTGTANCFSGSDYDILGLNARSVPNGSRSQNGYGLRAGTSESAPQVAGAASLLRAFRSDLSAAQIKGTLTGSAKAVAGGKLLDVGAAVRLAAALPGTSARAYSLSVQALQGTTVVKTFSANGTLAAGSSSAPYNVAGLSAGSYTLVASLKVSGQTYTGSSNVSVSANVADKTIAAQ</sequence>
<dbReference type="PROSITE" id="PS51257">
    <property type="entry name" value="PROKAR_LIPOPROTEIN"/>
    <property type="match status" value="1"/>
</dbReference>
<feature type="active site" description="Charge relay system" evidence="5">
    <location>
        <position position="242"/>
    </location>
</feature>
<feature type="chain" id="PRO_5037172059" evidence="8">
    <location>
        <begin position="22"/>
        <end position="566"/>
    </location>
</feature>
<gene>
    <name evidence="10" type="ORF">GCM10008957_44130</name>
</gene>
<dbReference type="PANTHER" id="PTHR43806:SF11">
    <property type="entry name" value="CEREVISIN-RELATED"/>
    <property type="match status" value="1"/>
</dbReference>
<evidence type="ECO:0000256" key="7">
    <source>
        <dbReference type="SAM" id="MobiDB-lite"/>
    </source>
</evidence>
<dbReference type="PRINTS" id="PR00723">
    <property type="entry name" value="SUBTILISIN"/>
</dbReference>
<keyword evidence="3 5" id="KW-0378">Hydrolase</keyword>
<dbReference type="InterPro" id="IPR050131">
    <property type="entry name" value="Peptidase_S8_subtilisin-like"/>
</dbReference>
<dbReference type="PANTHER" id="PTHR43806">
    <property type="entry name" value="PEPTIDASE S8"/>
    <property type="match status" value="1"/>
</dbReference>
<dbReference type="PROSITE" id="PS51892">
    <property type="entry name" value="SUBTILASE"/>
    <property type="match status" value="1"/>
</dbReference>
<accession>A0A918FBM1</accession>
<dbReference type="RefSeq" id="WP_189092673.1">
    <property type="nucleotide sequence ID" value="NZ_BMQL01000042.1"/>
</dbReference>
<dbReference type="PROSITE" id="PS00136">
    <property type="entry name" value="SUBTILASE_ASP"/>
    <property type="match status" value="1"/>
</dbReference>
<dbReference type="InterPro" id="IPR015500">
    <property type="entry name" value="Peptidase_S8_subtilisin-rel"/>
</dbReference>
<reference evidence="10" key="2">
    <citation type="submission" date="2020-09" db="EMBL/GenBank/DDBJ databases">
        <authorList>
            <person name="Sun Q."/>
            <person name="Ohkuma M."/>
        </authorList>
    </citation>
    <scope>NUCLEOTIDE SEQUENCE</scope>
    <source>
        <strain evidence="10">JCM 31311</strain>
    </source>
</reference>
<feature type="domain" description="Peptidase S8/S53" evidence="9">
    <location>
        <begin position="198"/>
        <end position="468"/>
    </location>
</feature>
<dbReference type="GO" id="GO:0006508">
    <property type="term" value="P:proteolysis"/>
    <property type="evidence" value="ECO:0007669"/>
    <property type="project" value="UniProtKB-KW"/>
</dbReference>
<dbReference type="EMBL" id="BMQL01000042">
    <property type="protein sequence ID" value="GGR28024.1"/>
    <property type="molecule type" value="Genomic_DNA"/>
</dbReference>
<dbReference type="Gene3D" id="3.40.50.200">
    <property type="entry name" value="Peptidase S8/S53 domain"/>
    <property type="match status" value="1"/>
</dbReference>
<evidence type="ECO:0000313" key="10">
    <source>
        <dbReference type="EMBL" id="GGR28024.1"/>
    </source>
</evidence>
<proteinExistence type="inferred from homology"/>
<keyword evidence="8" id="KW-0732">Signal</keyword>
<dbReference type="InterPro" id="IPR036852">
    <property type="entry name" value="Peptidase_S8/S53_dom_sf"/>
</dbReference>
<dbReference type="Proteomes" id="UP000603865">
    <property type="component" value="Unassembled WGS sequence"/>
</dbReference>
<feature type="region of interest" description="Disordered" evidence="7">
    <location>
        <begin position="219"/>
        <end position="245"/>
    </location>
</feature>
<keyword evidence="11" id="KW-1185">Reference proteome</keyword>
<name>A0A918FBM1_9DEIO</name>
<dbReference type="AlphaFoldDB" id="A0A918FBM1"/>
<evidence type="ECO:0000256" key="8">
    <source>
        <dbReference type="SAM" id="SignalP"/>
    </source>
</evidence>
<organism evidence="10 11">
    <name type="scientific">Deinococcus ruber</name>
    <dbReference type="NCBI Taxonomy" id="1848197"/>
    <lineage>
        <taxon>Bacteria</taxon>
        <taxon>Thermotogati</taxon>
        <taxon>Deinococcota</taxon>
        <taxon>Deinococci</taxon>
        <taxon>Deinococcales</taxon>
        <taxon>Deinococcaceae</taxon>
        <taxon>Deinococcus</taxon>
    </lineage>
</organism>
<comment type="caution">
    <text evidence="10">The sequence shown here is derived from an EMBL/GenBank/DDBJ whole genome shotgun (WGS) entry which is preliminary data.</text>
</comment>
<reference evidence="10" key="1">
    <citation type="journal article" date="2014" name="Int. J. Syst. Evol. Microbiol.">
        <title>Complete genome sequence of Corynebacterium casei LMG S-19264T (=DSM 44701T), isolated from a smear-ripened cheese.</title>
        <authorList>
            <consortium name="US DOE Joint Genome Institute (JGI-PGF)"/>
            <person name="Walter F."/>
            <person name="Albersmeier A."/>
            <person name="Kalinowski J."/>
            <person name="Ruckert C."/>
        </authorList>
    </citation>
    <scope>NUCLEOTIDE SEQUENCE</scope>
    <source>
        <strain evidence="10">JCM 31311</strain>
    </source>
</reference>
<feature type="signal peptide" evidence="8">
    <location>
        <begin position="1"/>
        <end position="21"/>
    </location>
</feature>
<evidence type="ECO:0000259" key="9">
    <source>
        <dbReference type="Pfam" id="PF00082"/>
    </source>
</evidence>
<evidence type="ECO:0000256" key="1">
    <source>
        <dbReference type="ARBA" id="ARBA00011073"/>
    </source>
</evidence>
<dbReference type="InterPro" id="IPR023828">
    <property type="entry name" value="Peptidase_S8_Ser-AS"/>
</dbReference>
<evidence type="ECO:0000256" key="6">
    <source>
        <dbReference type="RuleBase" id="RU003355"/>
    </source>
</evidence>
<dbReference type="SUPFAM" id="SSF52743">
    <property type="entry name" value="Subtilisin-like"/>
    <property type="match status" value="1"/>
</dbReference>
<feature type="active site" description="Charge relay system" evidence="5">
    <location>
        <position position="430"/>
    </location>
</feature>
<evidence type="ECO:0000256" key="5">
    <source>
        <dbReference type="PROSITE-ProRule" id="PRU01240"/>
    </source>
</evidence>
<dbReference type="PROSITE" id="PS00138">
    <property type="entry name" value="SUBTILASE_SER"/>
    <property type="match status" value="1"/>
</dbReference>
<dbReference type="InterPro" id="IPR023827">
    <property type="entry name" value="Peptidase_S8_Asp-AS"/>
</dbReference>
<evidence type="ECO:0000313" key="11">
    <source>
        <dbReference type="Proteomes" id="UP000603865"/>
    </source>
</evidence>
<feature type="compositionally biased region" description="Polar residues" evidence="7">
    <location>
        <begin position="228"/>
        <end position="238"/>
    </location>
</feature>
<evidence type="ECO:0000256" key="3">
    <source>
        <dbReference type="ARBA" id="ARBA00022801"/>
    </source>
</evidence>
<dbReference type="Pfam" id="PF00082">
    <property type="entry name" value="Peptidase_S8"/>
    <property type="match status" value="1"/>
</dbReference>
<comment type="similarity">
    <text evidence="1 5 6">Belongs to the peptidase S8 family.</text>
</comment>
<protein>
    <submittedName>
        <fullName evidence="10">Serine protease</fullName>
    </submittedName>
</protein>
<dbReference type="InterPro" id="IPR000209">
    <property type="entry name" value="Peptidase_S8/S53_dom"/>
</dbReference>
<keyword evidence="2 5" id="KW-0645">Protease</keyword>